<protein>
    <submittedName>
        <fullName evidence="1">Uncharacterized protein</fullName>
    </submittedName>
</protein>
<accession>W8C523</accession>
<evidence type="ECO:0000313" key="1">
    <source>
        <dbReference type="EMBL" id="JAB97299.1"/>
    </source>
</evidence>
<proteinExistence type="evidence at transcript level"/>
<reference evidence="1" key="1">
    <citation type="submission" date="2013-07" db="EMBL/GenBank/DDBJ databases">
        <authorList>
            <person name="Geib S."/>
        </authorList>
    </citation>
    <scope>NUCLEOTIDE SEQUENCE</scope>
</reference>
<sequence length="118" mass="14301">YTYIYRFFAFASFSKQIEPLKQLSKFFLRIWKIIIFLNIFNLKIILNKATHTYILEVNKLIFLDYVQTCPALRHRIYVWSEIISIMQERGAPKRRQHNVHKPATQIYPQAELQSSMYR</sequence>
<name>W8C523_CERCA</name>
<dbReference type="EMBL" id="GAMC01009256">
    <property type="protein sequence ID" value="JAB97299.1"/>
    <property type="molecule type" value="mRNA"/>
</dbReference>
<feature type="non-terminal residue" evidence="1">
    <location>
        <position position="1"/>
    </location>
</feature>
<dbReference type="AlphaFoldDB" id="W8C523"/>
<reference evidence="1" key="2">
    <citation type="journal article" date="2014" name="BMC Genomics">
        <title>A genomic perspective to assessing quality of mass-reared SIT flies used in Mediterranean fruit fly (Ceratitis capitata) eradication in California.</title>
        <authorList>
            <person name="Calla B."/>
            <person name="Hall B."/>
            <person name="Hou S."/>
            <person name="Geib S.M."/>
        </authorList>
    </citation>
    <scope>NUCLEOTIDE SEQUENCE</scope>
</reference>
<organism evidence="1">
    <name type="scientific">Ceratitis capitata</name>
    <name type="common">Mediterranean fruit fly</name>
    <name type="synonym">Tephritis capitata</name>
    <dbReference type="NCBI Taxonomy" id="7213"/>
    <lineage>
        <taxon>Eukaryota</taxon>
        <taxon>Metazoa</taxon>
        <taxon>Ecdysozoa</taxon>
        <taxon>Arthropoda</taxon>
        <taxon>Hexapoda</taxon>
        <taxon>Insecta</taxon>
        <taxon>Pterygota</taxon>
        <taxon>Neoptera</taxon>
        <taxon>Endopterygota</taxon>
        <taxon>Diptera</taxon>
        <taxon>Brachycera</taxon>
        <taxon>Muscomorpha</taxon>
        <taxon>Tephritoidea</taxon>
        <taxon>Tephritidae</taxon>
        <taxon>Ceratitis</taxon>
        <taxon>Ceratitis</taxon>
    </lineage>
</organism>